<keyword evidence="2" id="KW-0175">Coiled coil</keyword>
<dbReference type="Pfam" id="PF02493">
    <property type="entry name" value="MORN"/>
    <property type="match status" value="4"/>
</dbReference>
<dbReference type="Gene3D" id="2.20.110.10">
    <property type="entry name" value="Histone H3 K4-specific methyltransferase SET7/9 N-terminal domain"/>
    <property type="match status" value="3"/>
</dbReference>
<dbReference type="SMART" id="SM00698">
    <property type="entry name" value="MORN"/>
    <property type="match status" value="3"/>
</dbReference>
<accession>A0AA51RF74</accession>
<feature type="transmembrane region" description="Helical" evidence="3">
    <location>
        <begin position="7"/>
        <end position="26"/>
    </location>
</feature>
<sequence>MKKVKNISFYLAPIIIIGCLIAIFLVSKRKNHFKEEAQSQAEKIETFQQQSALYRQKSKADEFFIAGNYDDAMDIYLKIEDSIDDRSFMVSRKATIARFNSLRSELDSTQTMSSSQIASMELKMDKKIGEVKNEYEEKIENLKERFDQEVSSLNNTIAQKEKEIQNKAELGRLTFYNANGTKIAYFGEVKFGKANGEGVGHYSSNSVYDGDWKNNMKHGKGTYKWVDGHKYVGEYQNDKREGTGTYYWNTGEKYVGQWKNDKRNGQGTLFDKDGNVKLEGDWNNDELVQ</sequence>
<evidence type="ECO:0000256" key="1">
    <source>
        <dbReference type="ARBA" id="ARBA00022737"/>
    </source>
</evidence>
<dbReference type="RefSeq" id="WP_308351469.1">
    <property type="nucleotide sequence ID" value="NZ_CP129971.1"/>
</dbReference>
<dbReference type="Proteomes" id="UP001230496">
    <property type="component" value="Chromosome"/>
</dbReference>
<dbReference type="PANTHER" id="PTHR43215:SF14">
    <property type="entry name" value="RADIAL SPOKE HEAD 1 HOMOLOG"/>
    <property type="match status" value="1"/>
</dbReference>
<evidence type="ECO:0000256" key="2">
    <source>
        <dbReference type="SAM" id="Coils"/>
    </source>
</evidence>
<dbReference type="AlphaFoldDB" id="A0AA51RF74"/>
<evidence type="ECO:0000256" key="3">
    <source>
        <dbReference type="SAM" id="Phobius"/>
    </source>
</evidence>
<name>A0AA51RF74_9BACT</name>
<dbReference type="KEGG" id="msaa:QYS49_35350"/>
<dbReference type="SUPFAM" id="SSF82185">
    <property type="entry name" value="Histone H3 K4-specific methyltransferase SET7/9 N-terminal domain"/>
    <property type="match status" value="1"/>
</dbReference>
<reference evidence="4 5" key="1">
    <citation type="submission" date="2023-08" db="EMBL/GenBank/DDBJ databases">
        <title>Comparative genomics and taxonomic characterization of three novel marine species of genus Marivirga.</title>
        <authorList>
            <person name="Muhammad N."/>
            <person name="Kim S.-G."/>
        </authorList>
    </citation>
    <scope>NUCLEOTIDE SEQUENCE [LARGE SCALE GENOMIC DNA]</scope>
    <source>
        <strain evidence="4 5">BDSF4-3</strain>
    </source>
</reference>
<keyword evidence="3" id="KW-0472">Membrane</keyword>
<dbReference type="PROSITE" id="PS51257">
    <property type="entry name" value="PROKAR_LIPOPROTEIN"/>
    <property type="match status" value="1"/>
</dbReference>
<dbReference type="GO" id="GO:0005829">
    <property type="term" value="C:cytosol"/>
    <property type="evidence" value="ECO:0007669"/>
    <property type="project" value="TreeGrafter"/>
</dbReference>
<proteinExistence type="predicted"/>
<keyword evidence="3" id="KW-0812">Transmembrane</keyword>
<protein>
    <recommendedName>
        <fullName evidence="6">Phosphatidylinositol-4-phosphate 5-kinase</fullName>
    </recommendedName>
</protein>
<dbReference type="EMBL" id="CP129971">
    <property type="protein sequence ID" value="WMN13020.1"/>
    <property type="molecule type" value="Genomic_DNA"/>
</dbReference>
<dbReference type="Gene3D" id="1.20.120.20">
    <property type="entry name" value="Apolipoprotein"/>
    <property type="match status" value="1"/>
</dbReference>
<evidence type="ECO:0000313" key="4">
    <source>
        <dbReference type="EMBL" id="WMN13020.1"/>
    </source>
</evidence>
<dbReference type="SUPFAM" id="SSF161266">
    <property type="entry name" value="Gam-like"/>
    <property type="match status" value="1"/>
</dbReference>
<keyword evidence="5" id="KW-1185">Reference proteome</keyword>
<keyword evidence="1" id="KW-0677">Repeat</keyword>
<evidence type="ECO:0008006" key="6">
    <source>
        <dbReference type="Google" id="ProtNLM"/>
    </source>
</evidence>
<keyword evidence="3" id="KW-1133">Transmembrane helix</keyword>
<gene>
    <name evidence="4" type="ORF">QYS49_35350</name>
</gene>
<dbReference type="InterPro" id="IPR003409">
    <property type="entry name" value="MORN"/>
</dbReference>
<evidence type="ECO:0000313" key="5">
    <source>
        <dbReference type="Proteomes" id="UP001230496"/>
    </source>
</evidence>
<feature type="coiled-coil region" evidence="2">
    <location>
        <begin position="125"/>
        <end position="170"/>
    </location>
</feature>
<organism evidence="4 5">
    <name type="scientific">Marivirga salinarum</name>
    <dbReference type="NCBI Taxonomy" id="3059078"/>
    <lineage>
        <taxon>Bacteria</taxon>
        <taxon>Pseudomonadati</taxon>
        <taxon>Bacteroidota</taxon>
        <taxon>Cytophagia</taxon>
        <taxon>Cytophagales</taxon>
        <taxon>Marivirgaceae</taxon>
        <taxon>Marivirga</taxon>
    </lineage>
</organism>
<dbReference type="PANTHER" id="PTHR43215">
    <property type="entry name" value="RADIAL SPOKE HEAD 1 HOMOLOG"/>
    <property type="match status" value="1"/>
</dbReference>